<proteinExistence type="predicted"/>
<dbReference type="InterPro" id="IPR052196">
    <property type="entry name" value="Bact_Kbp"/>
</dbReference>
<dbReference type="Proteomes" id="UP000031982">
    <property type="component" value="Unassembled WGS sequence"/>
</dbReference>
<keyword evidence="4" id="KW-1185">Reference proteome</keyword>
<sequence length="258" mass="29300">MTKSVYEIWLSWQNGKEKFQLPVLPSSIEINSPSKNESIDLAGFGEITILQDPAAKTFQFSSFFPAKWSPLCEVRPTKLSMPWNYIKRLEAWRESKLPIRFIVTGTPINFAVSIDDLSYKEGEKDIGDLDYTIALKEYTFVTSRKINTKNKTNANGGNKKRPDTKPIPKSYKVRKGDTLTGIAKTIYKNSAEWKTIWEANKQMLIKRDKRNVKHPGRYIYPGQVLTIPQKPQKTTGTGVTAVNLRKVQTGTVSVAPRK</sequence>
<evidence type="ECO:0000259" key="2">
    <source>
        <dbReference type="PROSITE" id="PS51782"/>
    </source>
</evidence>
<dbReference type="InterPro" id="IPR036779">
    <property type="entry name" value="LysM_dom_sf"/>
</dbReference>
<gene>
    <name evidence="3" type="ORF">SD77_0584</name>
</gene>
<dbReference type="SMART" id="SM00257">
    <property type="entry name" value="LysM"/>
    <property type="match status" value="1"/>
</dbReference>
<dbReference type="Pfam" id="PF01476">
    <property type="entry name" value="LysM"/>
    <property type="match status" value="1"/>
</dbReference>
<dbReference type="CDD" id="cd00118">
    <property type="entry name" value="LysM"/>
    <property type="match status" value="1"/>
</dbReference>
<dbReference type="SUPFAM" id="SSF54106">
    <property type="entry name" value="LysM domain"/>
    <property type="match status" value="1"/>
</dbReference>
<dbReference type="PANTHER" id="PTHR34700:SF4">
    <property type="entry name" value="PHAGE-LIKE ELEMENT PBSX PROTEIN XKDP"/>
    <property type="match status" value="1"/>
</dbReference>
<comment type="caution">
    <text evidence="3">The sequence shown here is derived from an EMBL/GenBank/DDBJ whole genome shotgun (WGS) entry which is preliminary data.</text>
</comment>
<dbReference type="PROSITE" id="PS51782">
    <property type="entry name" value="LYSM"/>
    <property type="match status" value="1"/>
</dbReference>
<organism evidence="3 4">
    <name type="scientific">Bacillus badius</name>
    <dbReference type="NCBI Taxonomy" id="1455"/>
    <lineage>
        <taxon>Bacteria</taxon>
        <taxon>Bacillati</taxon>
        <taxon>Bacillota</taxon>
        <taxon>Bacilli</taxon>
        <taxon>Bacillales</taxon>
        <taxon>Bacillaceae</taxon>
        <taxon>Pseudobacillus</taxon>
    </lineage>
</organism>
<dbReference type="Gene3D" id="3.10.350.10">
    <property type="entry name" value="LysM domain"/>
    <property type="match status" value="1"/>
</dbReference>
<name>A0ABR5B170_BACBA</name>
<dbReference type="PANTHER" id="PTHR34700">
    <property type="entry name" value="POTASSIUM BINDING PROTEIN KBP"/>
    <property type="match status" value="1"/>
</dbReference>
<feature type="region of interest" description="Disordered" evidence="1">
    <location>
        <begin position="148"/>
        <end position="169"/>
    </location>
</feature>
<evidence type="ECO:0000256" key="1">
    <source>
        <dbReference type="SAM" id="MobiDB-lite"/>
    </source>
</evidence>
<evidence type="ECO:0000313" key="4">
    <source>
        <dbReference type="Proteomes" id="UP000031982"/>
    </source>
</evidence>
<dbReference type="EMBL" id="JXLP01000001">
    <property type="protein sequence ID" value="KIL80736.1"/>
    <property type="molecule type" value="Genomic_DNA"/>
</dbReference>
<reference evidence="3 4" key="1">
    <citation type="submission" date="2015-01" db="EMBL/GenBank/DDBJ databases">
        <title>Genome Assembly of Bacillus badius MTCC 1458.</title>
        <authorList>
            <person name="Verma A."/>
            <person name="Khatri I."/>
            <person name="Mual P."/>
            <person name="Subramanian S."/>
            <person name="Krishnamurthi S."/>
        </authorList>
    </citation>
    <scope>NUCLEOTIDE SEQUENCE [LARGE SCALE GENOMIC DNA]</scope>
    <source>
        <strain evidence="3 4">MTCC 1458</strain>
    </source>
</reference>
<protein>
    <submittedName>
        <fullName evidence="3">Phage-like element PBSX protein xkdP</fullName>
    </submittedName>
</protein>
<dbReference type="InterPro" id="IPR018392">
    <property type="entry name" value="LysM"/>
</dbReference>
<accession>A0ABR5B170</accession>
<evidence type="ECO:0000313" key="3">
    <source>
        <dbReference type="EMBL" id="KIL80736.1"/>
    </source>
</evidence>
<dbReference type="RefSeq" id="WP_082040165.1">
    <property type="nucleotide sequence ID" value="NZ_JARTHD010000006.1"/>
</dbReference>
<feature type="domain" description="LysM" evidence="2">
    <location>
        <begin position="169"/>
        <end position="227"/>
    </location>
</feature>